<organism evidence="2 3">
    <name type="scientific">Nitrospina gracilis (strain 3/211)</name>
    <dbReference type="NCBI Taxonomy" id="1266370"/>
    <lineage>
        <taxon>Bacteria</taxon>
        <taxon>Pseudomonadati</taxon>
        <taxon>Nitrospinota/Tectimicrobiota group</taxon>
        <taxon>Nitrospinota</taxon>
        <taxon>Nitrospinia</taxon>
        <taxon>Nitrospinales</taxon>
        <taxon>Nitrospinaceae</taxon>
        <taxon>Nitrospina</taxon>
    </lineage>
</organism>
<protein>
    <recommendedName>
        <fullName evidence="1">DUF4159 domain-containing protein</fullName>
    </recommendedName>
</protein>
<dbReference type="Proteomes" id="UP000011704">
    <property type="component" value="Unassembled WGS sequence"/>
</dbReference>
<dbReference type="Pfam" id="PF13709">
    <property type="entry name" value="DUF4159"/>
    <property type="match status" value="1"/>
</dbReference>
<dbReference type="HOGENOM" id="CLU_090584_0_0_0"/>
<dbReference type="STRING" id="1266370.NITGR_980058"/>
<dbReference type="InParanoid" id="M1Z2H1"/>
<evidence type="ECO:0000259" key="1">
    <source>
        <dbReference type="Pfam" id="PF13709"/>
    </source>
</evidence>
<evidence type="ECO:0000313" key="3">
    <source>
        <dbReference type="Proteomes" id="UP000011704"/>
    </source>
</evidence>
<dbReference type="InterPro" id="IPR025297">
    <property type="entry name" value="DUF4159"/>
</dbReference>
<keyword evidence="3" id="KW-1185">Reference proteome</keyword>
<evidence type="ECO:0000313" key="2">
    <source>
        <dbReference type="EMBL" id="CCQ92183.1"/>
    </source>
</evidence>
<dbReference type="OrthoDB" id="9804083at2"/>
<name>M1Z2H1_NITG3</name>
<proteinExistence type="predicted"/>
<sequence>MINNLSAGHPNRSLLLSFLKQLGCWALVGFGILYAPSFGQAEGEGSKLVIPQVKYEGGVYKPRPDAVESLLAQVAKRTSIEVKREPLDLAPTDPTLFHHPFLYLAGDREFKPISDDSVNALRDYLNFGGFLLIDDNSGRPNSGFDASVRRLLDRLYPNTPLERIPRDHSIFRSFYLINQVVGRVVVKPYLEGVTSKGRTVLVYSNNDLGGAWSKNKLGHWNFDMVGGGYRQRKLSLRLGVNIVMYALTLDYKKDMVHLPIILERLRRYSGR</sequence>
<feature type="domain" description="DUF4159" evidence="1">
    <location>
        <begin position="50"/>
        <end position="247"/>
    </location>
</feature>
<gene>
    <name evidence="2" type="ORF">NITGR_980058</name>
</gene>
<reference evidence="2 3" key="1">
    <citation type="journal article" date="2013" name="Front. Microbiol.">
        <title>The genome of Nitrospina gracilis illuminates the metabolism and evolution of the major marine nitrite oxidizer.</title>
        <authorList>
            <person name="Luecker S."/>
            <person name="Nowka B."/>
            <person name="Rattei T."/>
            <person name="Spieck E."/>
            <person name="and Daims H."/>
        </authorList>
    </citation>
    <scope>NUCLEOTIDE SEQUENCE [LARGE SCALE GENOMIC DNA]</scope>
    <source>
        <strain evidence="2 3">3/211</strain>
    </source>
</reference>
<dbReference type="Gene3D" id="3.40.50.12140">
    <property type="entry name" value="Domain of unknown function DUF4159"/>
    <property type="match status" value="1"/>
</dbReference>
<dbReference type="AlphaFoldDB" id="M1Z2H1"/>
<accession>M1Z2H1</accession>
<dbReference type="EMBL" id="CAQJ01000108">
    <property type="protein sequence ID" value="CCQ92183.1"/>
    <property type="molecule type" value="Genomic_DNA"/>
</dbReference>
<comment type="caution">
    <text evidence="2">The sequence shown here is derived from an EMBL/GenBank/DDBJ whole genome shotgun (WGS) entry which is preliminary data.</text>
</comment>